<dbReference type="SFLD" id="SFLDG01067">
    <property type="entry name" value="SPASM/twitch_domain_containing"/>
    <property type="match status" value="1"/>
</dbReference>
<dbReference type="SFLD" id="SFLDG01386">
    <property type="entry name" value="main_SPASM_domain-containing"/>
    <property type="match status" value="1"/>
</dbReference>
<feature type="compositionally biased region" description="Gly residues" evidence="5">
    <location>
        <begin position="426"/>
        <end position="501"/>
    </location>
</feature>
<dbReference type="RefSeq" id="WP_313895508.1">
    <property type="nucleotide sequence ID" value="NZ_JABXWF010000003.1"/>
</dbReference>
<accession>A0ABU4MUM0</accession>
<evidence type="ECO:0000259" key="6">
    <source>
        <dbReference type="PROSITE" id="PS51918"/>
    </source>
</evidence>
<dbReference type="EMBL" id="JARAWJ010000022">
    <property type="protein sequence ID" value="MDX3040792.1"/>
    <property type="molecule type" value="Genomic_DNA"/>
</dbReference>
<keyword evidence="2" id="KW-0479">Metal-binding</keyword>
<reference evidence="7 8" key="1">
    <citation type="journal article" date="2023" name="Microb. Genom.">
        <title>Mesoterricola silvestris gen. nov., sp. nov., Mesoterricola sediminis sp. nov., Geothrix oryzae sp. nov., Geothrix edaphica sp. nov., Geothrix rubra sp. nov., and Geothrix limicola sp. nov., six novel members of Acidobacteriota isolated from soils.</title>
        <authorList>
            <person name="Weisberg A.J."/>
            <person name="Pearce E."/>
            <person name="Kramer C.G."/>
            <person name="Chang J.H."/>
            <person name="Clarke C.R."/>
        </authorList>
    </citation>
    <scope>NUCLEOTIDE SEQUENCE [LARGE SCALE GENOMIC DNA]</scope>
    <source>
        <strain evidence="7 8">NE20-4-1</strain>
    </source>
</reference>
<comment type="caution">
    <text evidence="7">The sequence shown here is derived from an EMBL/GenBank/DDBJ whole genome shotgun (WGS) entry which is preliminary data.</text>
</comment>
<name>A0ABU4MUM0_9ACTN</name>
<gene>
    <name evidence="7" type="ORF">PV383_26940</name>
</gene>
<feature type="region of interest" description="Disordered" evidence="5">
    <location>
        <begin position="415"/>
        <end position="569"/>
    </location>
</feature>
<dbReference type="PANTHER" id="PTHR43273:SF8">
    <property type="entry name" value="RADICAL SAM DOMAIN PROTEIN"/>
    <property type="match status" value="1"/>
</dbReference>
<evidence type="ECO:0000256" key="1">
    <source>
        <dbReference type="ARBA" id="ARBA00022691"/>
    </source>
</evidence>
<dbReference type="PROSITE" id="PS51918">
    <property type="entry name" value="RADICAL_SAM"/>
    <property type="match status" value="1"/>
</dbReference>
<dbReference type="InterPro" id="IPR007197">
    <property type="entry name" value="rSAM"/>
</dbReference>
<evidence type="ECO:0000256" key="3">
    <source>
        <dbReference type="ARBA" id="ARBA00023004"/>
    </source>
</evidence>
<dbReference type="NCBIfam" id="TIGR04267">
    <property type="entry name" value="mod_HExxH"/>
    <property type="match status" value="1"/>
</dbReference>
<dbReference type="InterPro" id="IPR023867">
    <property type="entry name" value="Sulphatase_maturase_rSAM"/>
</dbReference>
<dbReference type="InterPro" id="IPR026335">
    <property type="entry name" value="rSAM_SPASM_FxsB"/>
</dbReference>
<dbReference type="SUPFAM" id="SSF102114">
    <property type="entry name" value="Radical SAM enzymes"/>
    <property type="match status" value="1"/>
</dbReference>
<proteinExistence type="predicted"/>
<dbReference type="InterPro" id="IPR026337">
    <property type="entry name" value="AKG_HExxH"/>
</dbReference>
<keyword evidence="1" id="KW-0949">S-adenosyl-L-methionine</keyword>
<keyword evidence="3" id="KW-0408">Iron</keyword>
<dbReference type="CDD" id="cd01335">
    <property type="entry name" value="Radical_SAM"/>
    <property type="match status" value="1"/>
</dbReference>
<dbReference type="InterPro" id="IPR013785">
    <property type="entry name" value="Aldolase_TIM"/>
</dbReference>
<dbReference type="SFLD" id="SFLDS00029">
    <property type="entry name" value="Radical_SAM"/>
    <property type="match status" value="1"/>
</dbReference>
<sequence>MTVAARPFRQFVIKVHSRCDLACDHCYVYQHADQSWRGRPVTMSQETFRRAAARIAEHATAHRLTRVHVVLHGGEPLLAGRERLRGFARALRSALHGVAELDLRMQTNGLRLDDEFCAMLVDESIVTSVSLDGDEASNDRHRIRRDGSGSYHDVVRAVRLLGSPPHRAAFGGLLCTIDVENDPVEVYRALAALRPPAVDFLLPHATWEFPPPRPGGETDYADWLIAVHKQWTADGMPMRIRMFESISRLTRGRGSLTEALGLGSSDLLVIETDGALEQADWLKTAYPGAPATGMHLATHRLEEAAEHRGIQARRAGLDGLSAQCRACPVVSVCGGGLYGHRHRASNGFDNPSVYCADLLKIIEYVQTTERNDADVRHGWHGLSWTHFDELAAGYGSAAAVRSLAAAQNSQRRALLAAARRADTQGTGTGAGSGRGPGQDAGAGPGGGSGRGGGSGSAPGSGSAGPGFGPGTGLSSGSGSGSGARSGSGSAFGSGPGAGPGLTAGPAPIPASAGPGAGESTSAGTGARAGAAAATGARTGADAAPGPMPERAGPMPERAGPMPERAGPADSGPGWEAILALPAAALDVLLADPYLRVWALACGQPVRRRAEGRPAEAALSAVARAGGRLTLSVPLRHEPEGPAIHLPGLGRLSLPADGRDGRRPGTVTVTAADTALTVEGRTLGQEQPPDGMRWQPLRQLSADGLEVALDDLDPARDCYGYEPLPRLSEAEFRRWEAMFGEAWQLIRTQYAEYAQGIAAGLTTVTPLAPAASGDDVSATSRHAFGAVGIALPRTAEDLAMLIVHEYQHVKLGAMLDMFDLLDGLDDRRYQVLWRPDARPLDALVQGAYAHLAVADIWRLRVRRGAGGVGPALYERSRVEADKWRTAVLDALDTVAGTGSLTALGHRFVRGLRGEAETLGGVAETGPIAV</sequence>
<evidence type="ECO:0000313" key="7">
    <source>
        <dbReference type="EMBL" id="MDX3040792.1"/>
    </source>
</evidence>
<dbReference type="InterPro" id="IPR058240">
    <property type="entry name" value="rSAM_sf"/>
</dbReference>
<feature type="compositionally biased region" description="Low complexity" evidence="5">
    <location>
        <begin position="502"/>
        <end position="544"/>
    </location>
</feature>
<dbReference type="NCBIfam" id="TIGR04269">
    <property type="entry name" value="SAM_SPASM_FxsB"/>
    <property type="match status" value="1"/>
</dbReference>
<keyword evidence="8" id="KW-1185">Reference proteome</keyword>
<dbReference type="Pfam" id="PF04055">
    <property type="entry name" value="Radical_SAM"/>
    <property type="match status" value="1"/>
</dbReference>
<dbReference type="SFLD" id="SFLDG01072">
    <property type="entry name" value="dehydrogenase_like"/>
    <property type="match status" value="1"/>
</dbReference>
<dbReference type="Proteomes" id="UP001282474">
    <property type="component" value="Unassembled WGS sequence"/>
</dbReference>
<keyword evidence="4" id="KW-0411">Iron-sulfur</keyword>
<evidence type="ECO:0000313" key="8">
    <source>
        <dbReference type="Proteomes" id="UP001282474"/>
    </source>
</evidence>
<organism evidence="7 8">
    <name type="scientific">Streptomyces caniscabiei</name>
    <dbReference type="NCBI Taxonomy" id="2746961"/>
    <lineage>
        <taxon>Bacteria</taxon>
        <taxon>Bacillati</taxon>
        <taxon>Actinomycetota</taxon>
        <taxon>Actinomycetes</taxon>
        <taxon>Kitasatosporales</taxon>
        <taxon>Streptomycetaceae</taxon>
        <taxon>Streptomyces</taxon>
    </lineage>
</organism>
<evidence type="ECO:0000256" key="4">
    <source>
        <dbReference type="ARBA" id="ARBA00023014"/>
    </source>
</evidence>
<evidence type="ECO:0000256" key="5">
    <source>
        <dbReference type="SAM" id="MobiDB-lite"/>
    </source>
</evidence>
<dbReference type="PANTHER" id="PTHR43273">
    <property type="entry name" value="ANAEROBIC SULFATASE-MATURATING ENZYME HOMOLOG ASLB-RELATED"/>
    <property type="match status" value="1"/>
</dbReference>
<protein>
    <submittedName>
        <fullName evidence="7">FxsB family radical SAM/SPASM domain protein</fullName>
    </submittedName>
</protein>
<feature type="domain" description="Radical SAM core" evidence="6">
    <location>
        <begin position="5"/>
        <end position="253"/>
    </location>
</feature>
<evidence type="ECO:0000256" key="2">
    <source>
        <dbReference type="ARBA" id="ARBA00022723"/>
    </source>
</evidence>
<dbReference type="Gene3D" id="3.20.20.70">
    <property type="entry name" value="Aldolase class I"/>
    <property type="match status" value="1"/>
</dbReference>